<keyword evidence="2" id="KW-1185">Reference proteome</keyword>
<protein>
    <submittedName>
        <fullName evidence="1">Uncharacterized protein</fullName>
    </submittedName>
</protein>
<evidence type="ECO:0000313" key="1">
    <source>
        <dbReference type="EMBL" id="WOX26392.1"/>
    </source>
</evidence>
<reference evidence="1 2" key="1">
    <citation type="submission" date="2023-10" db="EMBL/GenBank/DDBJ databases">
        <title>The genome sequence of Streptomyces sp. HUAS YS2.</title>
        <authorList>
            <person name="Mo P."/>
        </authorList>
    </citation>
    <scope>NUCLEOTIDE SEQUENCE [LARGE SCALE GENOMIC DNA]</scope>
    <source>
        <strain evidence="1 2">HUAS YS2</strain>
    </source>
</reference>
<gene>
    <name evidence="1" type="ORF">R2D22_35475</name>
</gene>
<organism evidence="1 2">
    <name type="scientific">Streptomyces solicathayae</name>
    <dbReference type="NCBI Taxonomy" id="3081768"/>
    <lineage>
        <taxon>Bacteria</taxon>
        <taxon>Bacillati</taxon>
        <taxon>Actinomycetota</taxon>
        <taxon>Actinomycetes</taxon>
        <taxon>Kitasatosporales</taxon>
        <taxon>Streptomycetaceae</taxon>
        <taxon>Streptomyces</taxon>
    </lineage>
</organism>
<proteinExistence type="predicted"/>
<dbReference type="Proteomes" id="UP001301731">
    <property type="component" value="Chromosome"/>
</dbReference>
<sequence>MGEISVNRQNLSRLLSDSAQSQGVPYQQAFAAIAASYRGRPPHEIVPALKDAADRALLGFTWSDLREQAEAISSGRPYTLRVTVTGR</sequence>
<name>A0ABZ0M3N3_9ACTN</name>
<accession>A0ABZ0M3N3</accession>
<dbReference type="EMBL" id="CP137573">
    <property type="protein sequence ID" value="WOX26392.1"/>
    <property type="molecule type" value="Genomic_DNA"/>
</dbReference>
<dbReference type="RefSeq" id="WP_318109393.1">
    <property type="nucleotide sequence ID" value="NZ_CP137573.1"/>
</dbReference>
<evidence type="ECO:0000313" key="2">
    <source>
        <dbReference type="Proteomes" id="UP001301731"/>
    </source>
</evidence>